<evidence type="ECO:0000313" key="1">
    <source>
        <dbReference type="EMBL" id="THX06135.1"/>
    </source>
</evidence>
<name>A0A4S9CGN9_AURPU</name>
<evidence type="ECO:0008006" key="2">
    <source>
        <dbReference type="Google" id="ProtNLM"/>
    </source>
</evidence>
<dbReference type="AlphaFoldDB" id="A0A4S9CGN9"/>
<dbReference type="PANTHER" id="PTHR42085">
    <property type="entry name" value="F-BOX DOMAIN-CONTAINING PROTEIN"/>
    <property type="match status" value="1"/>
</dbReference>
<dbReference type="InterPro" id="IPR038883">
    <property type="entry name" value="AN11006-like"/>
</dbReference>
<protein>
    <recommendedName>
        <fullName evidence="2">F-box domain-containing protein</fullName>
    </recommendedName>
</protein>
<proteinExistence type="predicted"/>
<dbReference type="EMBL" id="QZAS01000024">
    <property type="protein sequence ID" value="THX06135.1"/>
    <property type="molecule type" value="Genomic_DNA"/>
</dbReference>
<comment type="caution">
    <text evidence="1">The sequence shown here is derived from an EMBL/GenBank/DDBJ whole genome shotgun (WGS) entry which is preliminary data.</text>
</comment>
<organism evidence="1">
    <name type="scientific">Aureobasidium pullulans</name>
    <name type="common">Black yeast</name>
    <name type="synonym">Pullularia pullulans</name>
    <dbReference type="NCBI Taxonomy" id="5580"/>
    <lineage>
        <taxon>Eukaryota</taxon>
        <taxon>Fungi</taxon>
        <taxon>Dikarya</taxon>
        <taxon>Ascomycota</taxon>
        <taxon>Pezizomycotina</taxon>
        <taxon>Dothideomycetes</taxon>
        <taxon>Dothideomycetidae</taxon>
        <taxon>Dothideales</taxon>
        <taxon>Saccotheciaceae</taxon>
        <taxon>Aureobasidium</taxon>
    </lineage>
</organism>
<sequence length="436" mass="50106">MSSGNNMSSSATRAVSYTSLSWNPSPISSVEELSEKGRKVRERFEDLFLQCVDRQSICRGKLISIFEIFGSTSTRTLLRPNAQSIQKLGRMMRADDCAMNNYLTWSRREIVNALKQRQILIPGIESMSRTHCRISLEEADDRRSFHLMQLPKEVRLMVYEAALSAEDVFVIFHLFSQSINIELKTNRWSAPLRRARIAWVQSFSLDRSSLSSPVYELALWQDTDEPIDVVKDSRIWPALSGVSRQVRQESTEVILRTNRFRLHTVNNPRYHVSPSSLGLRSDKWDSHLDYGTNQFLQKIGTEGVTKLRRLSFAFGSREVQINLACLDASQWVEKARSSYERLPWRTLGEGFKFWQSKKQKYVGISMFDITDTRRLELCLYAIEETQKEIKAAQLAMKGFAELCGTSKRVKTTIEGLEILATAVLALFFPKDILGRY</sequence>
<gene>
    <name evidence="1" type="ORF">D6D13_06639</name>
</gene>
<accession>A0A4S9CGN9</accession>
<dbReference type="PANTHER" id="PTHR42085:SF2">
    <property type="entry name" value="F-BOX DOMAIN-CONTAINING PROTEIN"/>
    <property type="match status" value="1"/>
</dbReference>
<reference evidence="1" key="1">
    <citation type="submission" date="2018-10" db="EMBL/GenBank/DDBJ databases">
        <title>Fifty Aureobasidium pullulans genomes reveal a recombining polyextremotolerant generalist.</title>
        <authorList>
            <person name="Gostincar C."/>
            <person name="Turk M."/>
            <person name="Zajc J."/>
            <person name="Gunde-Cimerman N."/>
        </authorList>
    </citation>
    <scope>NUCLEOTIDE SEQUENCE [LARGE SCALE GENOMIC DNA]</scope>
    <source>
        <strain evidence="1">EXF-10085</strain>
    </source>
</reference>